<dbReference type="CDD" id="cd06587">
    <property type="entry name" value="VOC"/>
    <property type="match status" value="1"/>
</dbReference>
<evidence type="ECO:0000313" key="2">
    <source>
        <dbReference type="EMBL" id="TXD31606.1"/>
    </source>
</evidence>
<dbReference type="InterPro" id="IPR004360">
    <property type="entry name" value="Glyas_Fos-R_dOase_dom"/>
</dbReference>
<feature type="domain" description="VOC" evidence="1">
    <location>
        <begin position="98"/>
        <end position="222"/>
    </location>
</feature>
<dbReference type="EMBL" id="VOSL01000147">
    <property type="protein sequence ID" value="TXD31606.1"/>
    <property type="molecule type" value="Genomic_DNA"/>
</dbReference>
<evidence type="ECO:0000259" key="1">
    <source>
        <dbReference type="PROSITE" id="PS51819"/>
    </source>
</evidence>
<name>A0A5C6WV76_9DELT</name>
<reference evidence="2 3" key="1">
    <citation type="submission" date="2019-08" db="EMBL/GenBank/DDBJ databases">
        <title>Bradymonadales sp. TMQ2.</title>
        <authorList>
            <person name="Liang Q."/>
        </authorList>
    </citation>
    <scope>NUCLEOTIDE SEQUENCE [LARGE SCALE GENOMIC DNA]</scope>
    <source>
        <strain evidence="2 3">TMQ2</strain>
    </source>
</reference>
<gene>
    <name evidence="2" type="ORF">FRC96_20810</name>
</gene>
<comment type="caution">
    <text evidence="2">The sequence shown here is derived from an EMBL/GenBank/DDBJ whole genome shotgun (WGS) entry which is preliminary data.</text>
</comment>
<protein>
    <submittedName>
        <fullName evidence="2">VOC family protein</fullName>
    </submittedName>
</protein>
<dbReference type="InterPro" id="IPR029068">
    <property type="entry name" value="Glyas_Bleomycin-R_OHBP_Dase"/>
</dbReference>
<dbReference type="InterPro" id="IPR037523">
    <property type="entry name" value="VOC_core"/>
</dbReference>
<dbReference type="OrthoDB" id="9792626at2"/>
<evidence type="ECO:0000313" key="3">
    <source>
        <dbReference type="Proteomes" id="UP000321046"/>
    </source>
</evidence>
<dbReference type="SUPFAM" id="SSF54593">
    <property type="entry name" value="Glyoxalase/Bleomycin resistance protein/Dihydroxybiphenyl dioxygenase"/>
    <property type="match status" value="1"/>
</dbReference>
<sequence>MGGSCSRVVLLRVVLQPSGALRRSTLSARVRPRVDFRKRCTLIITCSPSSSLMRAMESPRYVTTRCTTGRQKLEILPVVARLCEAPSDHCSGEEMSHGMHHIALGAREVEEVARFYAGAFGLRELTRHHYADGALRSVWLELNPGVLMVEHTREERARVEGVGAGPFLLAFAIAAEERALMRGRLEAMGCQVEDESAYTLYARDPEGNRVAVSHYPHPAPGG</sequence>
<dbReference type="Gene3D" id="3.10.180.10">
    <property type="entry name" value="2,3-Dihydroxybiphenyl 1,2-Dioxygenase, domain 1"/>
    <property type="match status" value="1"/>
</dbReference>
<organism evidence="2 3">
    <name type="scientific">Lujinxingia vulgaris</name>
    <dbReference type="NCBI Taxonomy" id="2600176"/>
    <lineage>
        <taxon>Bacteria</taxon>
        <taxon>Deltaproteobacteria</taxon>
        <taxon>Bradymonadales</taxon>
        <taxon>Lujinxingiaceae</taxon>
        <taxon>Lujinxingia</taxon>
    </lineage>
</organism>
<proteinExistence type="predicted"/>
<accession>A0A5C6WV76</accession>
<dbReference type="PROSITE" id="PS51819">
    <property type="entry name" value="VOC"/>
    <property type="match status" value="1"/>
</dbReference>
<dbReference type="Pfam" id="PF00903">
    <property type="entry name" value="Glyoxalase"/>
    <property type="match status" value="1"/>
</dbReference>
<dbReference type="AlphaFoldDB" id="A0A5C6WV76"/>
<dbReference type="Proteomes" id="UP000321046">
    <property type="component" value="Unassembled WGS sequence"/>
</dbReference>